<reference evidence="2" key="1">
    <citation type="submission" date="2015-01" db="EMBL/GenBank/DDBJ databases">
        <authorList>
            <person name="Aksoy S."/>
            <person name="Warren W."/>
            <person name="Wilson R.K."/>
        </authorList>
    </citation>
    <scope>NUCLEOTIDE SEQUENCE [LARGE SCALE GENOMIC DNA]</scope>
    <source>
        <strain evidence="2">IAEA</strain>
    </source>
</reference>
<dbReference type="EMBL" id="JXJN01003617">
    <property type="status" value="NOT_ANNOTATED_CDS"/>
    <property type="molecule type" value="Genomic_DNA"/>
</dbReference>
<sequence length="90" mass="10720">MQEIGRYFLYLYLDSCDIVTPSNNSCDNNNNNYNDRFNLLPLDFFSFHHKRLEDLDFFEDNRNVVAKLLLECSTIHNFENHIVMPSARIN</sequence>
<dbReference type="Proteomes" id="UP000092460">
    <property type="component" value="Unassembled WGS sequence"/>
</dbReference>
<protein>
    <submittedName>
        <fullName evidence="1">Uncharacterized protein</fullName>
    </submittedName>
</protein>
<proteinExistence type="predicted"/>
<evidence type="ECO:0000313" key="1">
    <source>
        <dbReference type="EnsemblMetazoa" id="GPPI009057-PA"/>
    </source>
</evidence>
<reference evidence="1" key="2">
    <citation type="submission" date="2020-05" db="UniProtKB">
        <authorList>
            <consortium name="EnsemblMetazoa"/>
        </authorList>
    </citation>
    <scope>IDENTIFICATION</scope>
    <source>
        <strain evidence="1">IAEA</strain>
    </source>
</reference>
<keyword evidence="2" id="KW-1185">Reference proteome</keyword>
<dbReference type="EMBL" id="JXJN01003616">
    <property type="status" value="NOT_ANNOTATED_CDS"/>
    <property type="molecule type" value="Genomic_DNA"/>
</dbReference>
<evidence type="ECO:0000313" key="2">
    <source>
        <dbReference type="Proteomes" id="UP000092460"/>
    </source>
</evidence>
<dbReference type="AlphaFoldDB" id="A0A1B0AUE6"/>
<dbReference type="VEuPathDB" id="VectorBase:GPPI009057"/>
<organism evidence="1 2">
    <name type="scientific">Glossina palpalis gambiensis</name>
    <dbReference type="NCBI Taxonomy" id="67801"/>
    <lineage>
        <taxon>Eukaryota</taxon>
        <taxon>Metazoa</taxon>
        <taxon>Ecdysozoa</taxon>
        <taxon>Arthropoda</taxon>
        <taxon>Hexapoda</taxon>
        <taxon>Insecta</taxon>
        <taxon>Pterygota</taxon>
        <taxon>Neoptera</taxon>
        <taxon>Endopterygota</taxon>
        <taxon>Diptera</taxon>
        <taxon>Brachycera</taxon>
        <taxon>Muscomorpha</taxon>
        <taxon>Hippoboscoidea</taxon>
        <taxon>Glossinidae</taxon>
        <taxon>Glossina</taxon>
    </lineage>
</organism>
<name>A0A1B0AUE6_9MUSC</name>
<accession>A0A1B0AUE6</accession>
<dbReference type="EnsemblMetazoa" id="GPPI009057-RA">
    <property type="protein sequence ID" value="GPPI009057-PA"/>
    <property type="gene ID" value="GPPI009057"/>
</dbReference>